<protein>
    <recommendedName>
        <fullName evidence="9">Cytochrome aa3 subunit 2</fullName>
    </recommendedName>
</protein>
<evidence type="ECO:0000256" key="2">
    <source>
        <dbReference type="ARBA" id="ARBA00007866"/>
    </source>
</evidence>
<dbReference type="PROSITE" id="PS50857">
    <property type="entry name" value="COX2_CUA"/>
    <property type="match status" value="1"/>
</dbReference>
<dbReference type="PANTHER" id="PTHR22888">
    <property type="entry name" value="CYTOCHROME C OXIDASE, SUBUNIT II"/>
    <property type="match status" value="1"/>
</dbReference>
<keyword evidence="7" id="KW-0472">Membrane</keyword>
<evidence type="ECO:0000256" key="7">
    <source>
        <dbReference type="ARBA" id="ARBA00023136"/>
    </source>
</evidence>
<evidence type="ECO:0000256" key="4">
    <source>
        <dbReference type="ARBA" id="ARBA00022723"/>
    </source>
</evidence>
<dbReference type="EMBL" id="MASW01000005">
    <property type="protein sequence ID" value="PXY22205.1"/>
    <property type="molecule type" value="Genomic_DNA"/>
</dbReference>
<comment type="caution">
    <text evidence="11">The sequence shown here is derived from an EMBL/GenBank/DDBJ whole genome shotgun (WGS) entry which is preliminary data.</text>
</comment>
<evidence type="ECO:0000256" key="3">
    <source>
        <dbReference type="ARBA" id="ARBA00022448"/>
    </source>
</evidence>
<evidence type="ECO:0000256" key="8">
    <source>
        <dbReference type="ARBA" id="ARBA00024688"/>
    </source>
</evidence>
<dbReference type="Gene3D" id="2.60.40.420">
    <property type="entry name" value="Cupredoxins - blue copper proteins"/>
    <property type="match status" value="1"/>
</dbReference>
<keyword evidence="4" id="KW-0479">Metal-binding</keyword>
<dbReference type="Proteomes" id="UP000249915">
    <property type="component" value="Unassembled WGS sequence"/>
</dbReference>
<reference evidence="11 12" key="1">
    <citation type="submission" date="2016-07" db="EMBL/GenBank/DDBJ databases">
        <title>Draft genome sequence of Prauserella muralis DSM 45305, isolated from a mould-covered wall in an indoor environment.</title>
        <authorList>
            <person name="Ruckert C."/>
            <person name="Albersmeier A."/>
            <person name="Jiang C.-L."/>
            <person name="Jiang Y."/>
            <person name="Kalinowski J."/>
            <person name="Schneider O."/>
            <person name="Winkler A."/>
            <person name="Zotchev S.B."/>
        </authorList>
    </citation>
    <scope>NUCLEOTIDE SEQUENCE [LARGE SCALE GENOMIC DNA]</scope>
    <source>
        <strain evidence="11 12">DSM 45305</strain>
    </source>
</reference>
<dbReference type="GO" id="GO:0016020">
    <property type="term" value="C:membrane"/>
    <property type="evidence" value="ECO:0007669"/>
    <property type="project" value="UniProtKB-SubCell"/>
</dbReference>
<accession>A0A2V4B0X1</accession>
<name>A0A2V4B0X1_9PSEU</name>
<evidence type="ECO:0000313" key="12">
    <source>
        <dbReference type="Proteomes" id="UP000249915"/>
    </source>
</evidence>
<dbReference type="GO" id="GO:0042773">
    <property type="term" value="P:ATP synthesis coupled electron transport"/>
    <property type="evidence" value="ECO:0007669"/>
    <property type="project" value="TreeGrafter"/>
</dbReference>
<comment type="similarity">
    <text evidence="2">Belongs to the cytochrome c oxidase subunit 2 family.</text>
</comment>
<keyword evidence="3" id="KW-0813">Transport</keyword>
<evidence type="ECO:0000256" key="10">
    <source>
        <dbReference type="ARBA" id="ARBA00047816"/>
    </source>
</evidence>
<dbReference type="PANTHER" id="PTHR22888:SF9">
    <property type="entry name" value="CYTOCHROME C OXIDASE SUBUNIT 2"/>
    <property type="match status" value="1"/>
</dbReference>
<dbReference type="RefSeq" id="WP_112282807.1">
    <property type="nucleotide sequence ID" value="NZ_MASW01000005.1"/>
</dbReference>
<keyword evidence="12" id="KW-1185">Reference proteome</keyword>
<sequence length="212" mass="23710">MQFRQVFEDIFRFEILLAAGVFAAIAAALLLALALSRKKSGDRRRRDSHPLVEGGYALVLAAVAGVIVYITASAHDEVREASTTNRTDPAPAAEVKVTAFQWCWQFDYARNDKTVTGVCSEKDRKLPTLIVPAGQPVKFNLTSSDVIHSFWIPDLAVKMDAFPDHTNSVTLTFDHPGRWLGRCAEFCGPYHPSMHFYVRAVPPEQYEQWVQA</sequence>
<proteinExistence type="inferred from homology"/>
<comment type="subcellular location">
    <subcellularLocation>
        <location evidence="1">Membrane</location>
    </subcellularLocation>
</comment>
<dbReference type="PRINTS" id="PR01166">
    <property type="entry name" value="CYCOXIDASEII"/>
</dbReference>
<evidence type="ECO:0000256" key="9">
    <source>
        <dbReference type="ARBA" id="ARBA00031399"/>
    </source>
</evidence>
<dbReference type="GO" id="GO:0005507">
    <property type="term" value="F:copper ion binding"/>
    <property type="evidence" value="ECO:0007669"/>
    <property type="project" value="InterPro"/>
</dbReference>
<dbReference type="SUPFAM" id="SSF49503">
    <property type="entry name" value="Cupredoxins"/>
    <property type="match status" value="1"/>
</dbReference>
<dbReference type="InterPro" id="IPR045187">
    <property type="entry name" value="CcO_II"/>
</dbReference>
<dbReference type="InterPro" id="IPR008972">
    <property type="entry name" value="Cupredoxin"/>
</dbReference>
<evidence type="ECO:0000256" key="6">
    <source>
        <dbReference type="ARBA" id="ARBA00023008"/>
    </source>
</evidence>
<dbReference type="GO" id="GO:0004129">
    <property type="term" value="F:cytochrome-c oxidase activity"/>
    <property type="evidence" value="ECO:0007669"/>
    <property type="project" value="UniProtKB-EC"/>
</dbReference>
<dbReference type="Pfam" id="PF00116">
    <property type="entry name" value="COX2"/>
    <property type="match status" value="1"/>
</dbReference>
<dbReference type="InterPro" id="IPR001505">
    <property type="entry name" value="Copper_CuA"/>
</dbReference>
<dbReference type="AlphaFoldDB" id="A0A2V4B0X1"/>
<dbReference type="InterPro" id="IPR002429">
    <property type="entry name" value="CcO_II-like_C"/>
</dbReference>
<keyword evidence="5" id="KW-0249">Electron transport</keyword>
<dbReference type="PROSITE" id="PS00078">
    <property type="entry name" value="COX2"/>
    <property type="match status" value="1"/>
</dbReference>
<evidence type="ECO:0000313" key="11">
    <source>
        <dbReference type="EMBL" id="PXY22205.1"/>
    </source>
</evidence>
<keyword evidence="6" id="KW-0186">Copper</keyword>
<evidence type="ECO:0000256" key="5">
    <source>
        <dbReference type="ARBA" id="ARBA00022982"/>
    </source>
</evidence>
<gene>
    <name evidence="11" type="ORF">BAY60_20155</name>
</gene>
<comment type="function">
    <text evidence="8">Subunits I and II form the functional core of the enzyme complex. Electrons originating in cytochrome c are transferred via heme a and Cu(A) to the binuclear center formed by heme a3 and Cu(B).</text>
</comment>
<dbReference type="OrthoDB" id="9781261at2"/>
<evidence type="ECO:0000256" key="1">
    <source>
        <dbReference type="ARBA" id="ARBA00004370"/>
    </source>
</evidence>
<comment type="catalytic activity">
    <reaction evidence="10">
        <text>4 Fe(II)-[cytochrome c] + O2 + 8 H(+)(in) = 4 Fe(III)-[cytochrome c] + 2 H2O + 4 H(+)(out)</text>
        <dbReference type="Rhea" id="RHEA:11436"/>
        <dbReference type="Rhea" id="RHEA-COMP:10350"/>
        <dbReference type="Rhea" id="RHEA-COMP:14399"/>
        <dbReference type="ChEBI" id="CHEBI:15377"/>
        <dbReference type="ChEBI" id="CHEBI:15378"/>
        <dbReference type="ChEBI" id="CHEBI:15379"/>
        <dbReference type="ChEBI" id="CHEBI:29033"/>
        <dbReference type="ChEBI" id="CHEBI:29034"/>
        <dbReference type="EC" id="7.1.1.9"/>
    </reaction>
</comment>
<organism evidence="11 12">
    <name type="scientific">Prauserella muralis</name>
    <dbReference type="NCBI Taxonomy" id="588067"/>
    <lineage>
        <taxon>Bacteria</taxon>
        <taxon>Bacillati</taxon>
        <taxon>Actinomycetota</taxon>
        <taxon>Actinomycetes</taxon>
        <taxon>Pseudonocardiales</taxon>
        <taxon>Pseudonocardiaceae</taxon>
        <taxon>Prauserella</taxon>
    </lineage>
</organism>